<comment type="caution">
    <text evidence="1">The sequence shown here is derived from an EMBL/GenBank/DDBJ whole genome shotgun (WGS) entry which is preliminary data.</text>
</comment>
<organism evidence="1 2">
    <name type="scientific">Catenuloplanes indicus</name>
    <dbReference type="NCBI Taxonomy" id="137267"/>
    <lineage>
        <taxon>Bacteria</taxon>
        <taxon>Bacillati</taxon>
        <taxon>Actinomycetota</taxon>
        <taxon>Actinomycetes</taxon>
        <taxon>Micromonosporales</taxon>
        <taxon>Micromonosporaceae</taxon>
        <taxon>Catenuloplanes</taxon>
    </lineage>
</organism>
<dbReference type="AlphaFoldDB" id="A0AAE3W2Q4"/>
<evidence type="ECO:0000313" key="1">
    <source>
        <dbReference type="EMBL" id="MDQ0367837.1"/>
    </source>
</evidence>
<name>A0AAE3W2Q4_9ACTN</name>
<gene>
    <name evidence="1" type="ORF">J2S42_004506</name>
</gene>
<evidence type="ECO:0000313" key="2">
    <source>
        <dbReference type="Proteomes" id="UP001240236"/>
    </source>
</evidence>
<dbReference type="Proteomes" id="UP001240236">
    <property type="component" value="Unassembled WGS sequence"/>
</dbReference>
<protein>
    <submittedName>
        <fullName evidence="1">Uncharacterized protein</fullName>
    </submittedName>
</protein>
<reference evidence="1 2" key="1">
    <citation type="submission" date="2023-07" db="EMBL/GenBank/DDBJ databases">
        <title>Sequencing the genomes of 1000 actinobacteria strains.</title>
        <authorList>
            <person name="Klenk H.-P."/>
        </authorList>
    </citation>
    <scope>NUCLEOTIDE SEQUENCE [LARGE SCALE GENOMIC DNA]</scope>
    <source>
        <strain evidence="1 2">DSM 44709</strain>
    </source>
</reference>
<dbReference type="RefSeq" id="WP_307242135.1">
    <property type="nucleotide sequence ID" value="NZ_JAUSUZ010000001.1"/>
</dbReference>
<dbReference type="EMBL" id="JAUSUZ010000001">
    <property type="protein sequence ID" value="MDQ0367837.1"/>
    <property type="molecule type" value="Genomic_DNA"/>
</dbReference>
<proteinExistence type="predicted"/>
<keyword evidence="2" id="KW-1185">Reference proteome</keyword>
<sequence>MTNSVFPIPTDGDSRFRYRLLVDVARVLERHGFPPVEATADLVRLQQSLFNFLYAKPENADAEGVLR</sequence>
<accession>A0AAE3W2Q4</accession>